<keyword evidence="11" id="KW-0496">Mitochondrion</keyword>
<feature type="region of interest" description="Disordered" evidence="16">
    <location>
        <begin position="932"/>
        <end position="954"/>
    </location>
</feature>
<dbReference type="InterPro" id="IPR018325">
    <property type="entry name" value="Rad4/PNGase_transGLS-fold"/>
</dbReference>
<evidence type="ECO:0000256" key="8">
    <source>
        <dbReference type="ARBA" id="ARBA00022763"/>
    </source>
</evidence>
<feature type="domain" description="Rad4 beta-hairpin" evidence="18">
    <location>
        <begin position="908"/>
        <end position="968"/>
    </location>
</feature>
<dbReference type="GO" id="GO:0003684">
    <property type="term" value="F:damaged DNA binding"/>
    <property type="evidence" value="ECO:0007669"/>
    <property type="project" value="InterPro"/>
</dbReference>
<feature type="compositionally biased region" description="Basic and acidic residues" evidence="16">
    <location>
        <begin position="482"/>
        <end position="493"/>
    </location>
</feature>
<dbReference type="GO" id="GO:0006298">
    <property type="term" value="P:mismatch repair"/>
    <property type="evidence" value="ECO:0007669"/>
    <property type="project" value="TreeGrafter"/>
</dbReference>
<dbReference type="InterPro" id="IPR018326">
    <property type="entry name" value="Rad4_beta-hairpin_dom1"/>
</dbReference>
<name>A0AAE1M4N0_9HYPO</name>
<feature type="compositionally biased region" description="Polar residues" evidence="16">
    <location>
        <begin position="326"/>
        <end position="338"/>
    </location>
</feature>
<dbReference type="SMART" id="SM01030">
    <property type="entry name" value="BHD_1"/>
    <property type="match status" value="1"/>
</dbReference>
<dbReference type="InterPro" id="IPR018108">
    <property type="entry name" value="MCP_transmembrane"/>
</dbReference>
<dbReference type="GO" id="GO:0000111">
    <property type="term" value="C:nucleotide-excision repair factor 2 complex"/>
    <property type="evidence" value="ECO:0007669"/>
    <property type="project" value="TreeGrafter"/>
</dbReference>
<feature type="region of interest" description="Disordered" evidence="16">
    <location>
        <begin position="474"/>
        <end position="493"/>
    </location>
</feature>
<dbReference type="InterPro" id="IPR004583">
    <property type="entry name" value="DNA_repair_Rad4"/>
</dbReference>
<evidence type="ECO:0000256" key="10">
    <source>
        <dbReference type="ARBA" id="ARBA00022989"/>
    </source>
</evidence>
<dbReference type="Gene3D" id="2.20.20.110">
    <property type="entry name" value="Rad4, beta-hairpin domain BHD1"/>
    <property type="match status" value="1"/>
</dbReference>
<dbReference type="SUPFAM" id="SSF54001">
    <property type="entry name" value="Cysteine proteinases"/>
    <property type="match status" value="1"/>
</dbReference>
<evidence type="ECO:0000256" key="11">
    <source>
        <dbReference type="ARBA" id="ARBA00023128"/>
    </source>
</evidence>
<dbReference type="InterPro" id="IPR018328">
    <property type="entry name" value="Rad4_beta-hairpin_dom3"/>
</dbReference>
<dbReference type="SMART" id="SM01032">
    <property type="entry name" value="BHD_3"/>
    <property type="match status" value="1"/>
</dbReference>
<feature type="domain" description="Rad4 beta-hairpin" evidence="19">
    <location>
        <begin position="975"/>
        <end position="1049"/>
    </location>
</feature>
<keyword evidence="5" id="KW-0813">Transport</keyword>
<evidence type="ECO:0000256" key="5">
    <source>
        <dbReference type="ARBA" id="ARBA00022448"/>
    </source>
</evidence>
<evidence type="ECO:0000259" key="18">
    <source>
        <dbReference type="SMART" id="SM01031"/>
    </source>
</evidence>
<dbReference type="GO" id="GO:0006289">
    <property type="term" value="P:nucleotide-excision repair"/>
    <property type="evidence" value="ECO:0007669"/>
    <property type="project" value="InterPro"/>
</dbReference>
<feature type="region of interest" description="Disordered" evidence="16">
    <location>
        <begin position="1"/>
        <end position="23"/>
    </location>
</feature>
<proteinExistence type="inferred from homology"/>
<evidence type="ECO:0000256" key="1">
    <source>
        <dbReference type="ARBA" id="ARBA00004123"/>
    </source>
</evidence>
<evidence type="ECO:0000256" key="7">
    <source>
        <dbReference type="ARBA" id="ARBA00022737"/>
    </source>
</evidence>
<dbReference type="Pfam" id="PF10403">
    <property type="entry name" value="BHD_1"/>
    <property type="match status" value="1"/>
</dbReference>
<protein>
    <recommendedName>
        <fullName evidence="22">Nitrilase</fullName>
    </recommendedName>
</protein>
<comment type="subcellular location">
    <subcellularLocation>
        <location evidence="2">Mitochondrion inner membrane</location>
        <topology evidence="2">Multi-pass membrane protein</topology>
    </subcellularLocation>
    <subcellularLocation>
        <location evidence="1">Nucleus</location>
    </subcellularLocation>
</comment>
<feature type="compositionally biased region" description="Acidic residues" evidence="16">
    <location>
        <begin position="401"/>
        <end position="419"/>
    </location>
</feature>
<feature type="repeat" description="Solcar" evidence="15">
    <location>
        <begin position="40"/>
        <end position="129"/>
    </location>
</feature>
<keyword evidence="13" id="KW-0234">DNA repair</keyword>
<dbReference type="Gene3D" id="1.50.40.10">
    <property type="entry name" value="Mitochondrial carrier domain"/>
    <property type="match status" value="1"/>
</dbReference>
<feature type="region of interest" description="Disordered" evidence="16">
    <location>
        <begin position="354"/>
        <end position="441"/>
    </location>
</feature>
<evidence type="ECO:0000256" key="2">
    <source>
        <dbReference type="ARBA" id="ARBA00004448"/>
    </source>
</evidence>
<comment type="similarity">
    <text evidence="3">Belongs to the mitochondrial carrier (TC 2.A.29) family.</text>
</comment>
<evidence type="ECO:0000313" key="21">
    <source>
        <dbReference type="Proteomes" id="UP001273209"/>
    </source>
</evidence>
<dbReference type="AlphaFoldDB" id="A0AAE1M4N0"/>
<dbReference type="GO" id="GO:0005743">
    <property type="term" value="C:mitochondrial inner membrane"/>
    <property type="evidence" value="ECO:0007669"/>
    <property type="project" value="UniProtKB-SubCell"/>
</dbReference>
<evidence type="ECO:0000256" key="14">
    <source>
        <dbReference type="ARBA" id="ARBA00023242"/>
    </source>
</evidence>
<dbReference type="SMART" id="SM01031">
    <property type="entry name" value="BHD_2"/>
    <property type="match status" value="1"/>
</dbReference>
<dbReference type="PANTHER" id="PTHR12135:SF0">
    <property type="entry name" value="DNA REPAIR PROTEIN COMPLEMENTING XP-C CELLS"/>
    <property type="match status" value="1"/>
</dbReference>
<feature type="region of interest" description="Disordered" evidence="16">
    <location>
        <begin position="320"/>
        <end position="341"/>
    </location>
</feature>
<feature type="repeat" description="Solcar" evidence="15">
    <location>
        <begin position="240"/>
        <end position="330"/>
    </location>
</feature>
<feature type="compositionally biased region" description="Acidic residues" evidence="16">
    <location>
        <begin position="1103"/>
        <end position="1128"/>
    </location>
</feature>
<dbReference type="Gene3D" id="3.90.260.10">
    <property type="entry name" value="Transglutaminase-like"/>
    <property type="match status" value="1"/>
</dbReference>
<comment type="similarity">
    <text evidence="4">Belongs to the XPC family.</text>
</comment>
<keyword evidence="7" id="KW-0677">Repeat</keyword>
<gene>
    <name evidence="20" type="ORF">Triagg1_5819</name>
</gene>
<feature type="region of interest" description="Disordered" evidence="16">
    <location>
        <begin position="685"/>
        <end position="728"/>
    </location>
</feature>
<dbReference type="PROSITE" id="PS50920">
    <property type="entry name" value="SOLCAR"/>
    <property type="match status" value="3"/>
</dbReference>
<dbReference type="InterPro" id="IPR042488">
    <property type="entry name" value="Rad4_BHD3_sf"/>
</dbReference>
<evidence type="ECO:0000256" key="3">
    <source>
        <dbReference type="ARBA" id="ARBA00006375"/>
    </source>
</evidence>
<dbReference type="GeneID" id="87920279"/>
<evidence type="ECO:0000256" key="4">
    <source>
        <dbReference type="ARBA" id="ARBA00009525"/>
    </source>
</evidence>
<keyword evidence="10" id="KW-1133">Transmembrane helix</keyword>
<feature type="compositionally biased region" description="Basic and acidic residues" evidence="16">
    <location>
        <begin position="1091"/>
        <end position="1102"/>
    </location>
</feature>
<dbReference type="InterPro" id="IPR038765">
    <property type="entry name" value="Papain-like_cys_pep_sf"/>
</dbReference>
<keyword evidence="14" id="KW-0539">Nucleus</keyword>
<dbReference type="RefSeq" id="XP_062755331.1">
    <property type="nucleotide sequence ID" value="XM_062900375.1"/>
</dbReference>
<organism evidence="20 21">
    <name type="scientific">Trichoderma aggressivum f. europaeum</name>
    <dbReference type="NCBI Taxonomy" id="173218"/>
    <lineage>
        <taxon>Eukaryota</taxon>
        <taxon>Fungi</taxon>
        <taxon>Dikarya</taxon>
        <taxon>Ascomycota</taxon>
        <taxon>Pezizomycotina</taxon>
        <taxon>Sordariomycetes</taxon>
        <taxon>Hypocreomycetidae</taxon>
        <taxon>Hypocreales</taxon>
        <taxon>Hypocreaceae</taxon>
        <taxon>Trichoderma</taxon>
    </lineage>
</organism>
<evidence type="ECO:0000256" key="16">
    <source>
        <dbReference type="SAM" id="MobiDB-lite"/>
    </source>
</evidence>
<dbReference type="EMBL" id="JAWRVG010000021">
    <property type="protein sequence ID" value="KAK4072774.1"/>
    <property type="molecule type" value="Genomic_DNA"/>
</dbReference>
<evidence type="ECO:0000313" key="20">
    <source>
        <dbReference type="EMBL" id="KAK4072774.1"/>
    </source>
</evidence>
<keyword evidence="21" id="KW-1185">Reference proteome</keyword>
<dbReference type="Proteomes" id="UP001273209">
    <property type="component" value="Unassembled WGS sequence"/>
</dbReference>
<reference evidence="20" key="1">
    <citation type="submission" date="2023-11" db="EMBL/GenBank/DDBJ databases">
        <title>The genome sequences of three competitors of mushroom-forming fungi.</title>
        <authorList>
            <person name="Beijen E."/>
            <person name="Ohm R.A."/>
        </authorList>
    </citation>
    <scope>NUCLEOTIDE SEQUENCE</scope>
    <source>
        <strain evidence="20">CBS 100526</strain>
    </source>
</reference>
<keyword evidence="12 15" id="KW-0472">Membrane</keyword>
<dbReference type="Pfam" id="PF00153">
    <property type="entry name" value="Mito_carr"/>
    <property type="match status" value="3"/>
</dbReference>
<evidence type="ECO:0000256" key="15">
    <source>
        <dbReference type="PROSITE-ProRule" id="PRU00282"/>
    </source>
</evidence>
<evidence type="ECO:0000259" key="17">
    <source>
        <dbReference type="SMART" id="SM01030"/>
    </source>
</evidence>
<evidence type="ECO:0000259" key="19">
    <source>
        <dbReference type="SMART" id="SM01032"/>
    </source>
</evidence>
<keyword evidence="8" id="KW-0227">DNA damage</keyword>
<evidence type="ECO:0000256" key="13">
    <source>
        <dbReference type="ARBA" id="ARBA00023204"/>
    </source>
</evidence>
<dbReference type="Pfam" id="PF10405">
    <property type="entry name" value="BHD_3"/>
    <property type="match status" value="1"/>
</dbReference>
<comment type="caution">
    <text evidence="20">The sequence shown here is derived from an EMBL/GenBank/DDBJ whole genome shotgun (WGS) entry which is preliminary data.</text>
</comment>
<dbReference type="GO" id="GO:0003697">
    <property type="term" value="F:single-stranded DNA binding"/>
    <property type="evidence" value="ECO:0007669"/>
    <property type="project" value="TreeGrafter"/>
</dbReference>
<dbReference type="PANTHER" id="PTHR12135">
    <property type="entry name" value="DNA REPAIR PROTEIN XP-C / RAD4"/>
    <property type="match status" value="1"/>
</dbReference>
<dbReference type="InterPro" id="IPR018327">
    <property type="entry name" value="BHD_2"/>
</dbReference>
<dbReference type="FunFam" id="1.50.40.10:FF:000009">
    <property type="entry name" value="Mitochondrial 2-oxoglutarate/malate carrier protein"/>
    <property type="match status" value="1"/>
</dbReference>
<dbReference type="SUPFAM" id="SSF103506">
    <property type="entry name" value="Mitochondrial carrier"/>
    <property type="match status" value="1"/>
</dbReference>
<sequence length="1134" mass="126014">MNSIKQAIESARSRTSDVMNTAKRSEAAAKASDVIHTPVMRAALPFINGGIAGMVATSVIQPVDMVKVRIQLAGEGTTGGPKPTPLSVTRHIISSGKVLDLYTGLSAGLLRQAVYTTARLGFFDTFMGRLTERAKAQNKQIGFSERATAGLAAGGLAAMIGNPADLALIRMQSDGLKPLAERKNYKSVIDALGSIAKGEGIAALWAGAAPTVVRAMALNFGQLAFFSEAKAQMKQNTNLSAHAQTLSASAIAGFFASFFSLPFDFVKTRLQKQQKGPDGKLPYKGMADCFTKVARQEGVMRFYRGFGTYYVRIAPHAMVGKRRNAPQRSSRQRSNATDGNEPDIYQEMLAEAGMSAPPAVSSPERPLKRRRGVVPSIQRPAEPNEPAKVSLATEAPKSELDQQDESDDEEEDAEFEDVVIPEPIVQTVELESDEEEDEDEDVNFEDVDLLMSLPDGDSEQQEPKELELNLSAQKAAMTSKQGPDRRRPITNEERERRIDIHKTHLICLMSHVAKRNHWCNDTQVQDALRSRLTDKMVQYLTPGTNLSQFGRTESLKNGLKLVADMWKAQYEITERGMRRSLWAEEVEQLDSYVLPNDMESCLDKSDFREAARTLQGSRDVGAQLYCALLRSAGVRARLVCSLQPLAFGSAGPTLPKAKEAAKPKSVSKAEQMLSQVAKYREMAAAVSSTPSAGPSTARRRLGHPNASDYNFEPTAAPTKPRPTFSSPKQIRESSYPIYWVEILDVGHQKWQPTDPVVTHTFWKPKAFEPPITDRENCLSYVIAFNADGTAKDVTRRYAKGYAAKTRKLRIETALDDGQKWWRKVMKMYKPKTTSDLDQIEDIELSGVEAREPMPRNVQDFKGHPVYALERHLRRHEVLIPGAVPSGTVAAGARAPLEKVFRRKDVRIARSAEKWFRLGYEVRPGEIPAKWLPKRAQNKRSRYEEEDHDEGDAGTPIYTVDQAEIYEPPPVRNGRIPKNKFGNIEVYVPGMVPKGGVHIASEYARRAAYALGIDCAPALTGFQFKGRQGTAVLNGVVIAKEFEEAIHATIQGMLDLEQEWEDEKRRYVALKLWRRLLMGLRIRERIWSGVGEEERKEAEKQAELEAELGAESDETEEFDMVVDDDDEEGGGFLVE</sequence>
<dbReference type="InterPro" id="IPR036985">
    <property type="entry name" value="Transglutaminase-like_sf"/>
</dbReference>
<keyword evidence="6 15" id="KW-0812">Transmembrane</keyword>
<feature type="compositionally biased region" description="Acidic residues" evidence="16">
    <location>
        <begin position="430"/>
        <end position="441"/>
    </location>
</feature>
<keyword evidence="9" id="KW-0999">Mitochondrion inner membrane</keyword>
<feature type="repeat" description="Solcar" evidence="15">
    <location>
        <begin position="141"/>
        <end position="232"/>
    </location>
</feature>
<evidence type="ECO:0000256" key="9">
    <source>
        <dbReference type="ARBA" id="ARBA00022792"/>
    </source>
</evidence>
<dbReference type="Pfam" id="PF10404">
    <property type="entry name" value="BHD_2"/>
    <property type="match status" value="1"/>
</dbReference>
<evidence type="ECO:0008006" key="22">
    <source>
        <dbReference type="Google" id="ProtNLM"/>
    </source>
</evidence>
<dbReference type="Pfam" id="PF03835">
    <property type="entry name" value="Rad4"/>
    <property type="match status" value="1"/>
</dbReference>
<evidence type="ECO:0000256" key="12">
    <source>
        <dbReference type="ARBA" id="ARBA00023136"/>
    </source>
</evidence>
<dbReference type="InterPro" id="IPR023395">
    <property type="entry name" value="MCP_dom_sf"/>
</dbReference>
<accession>A0AAE1M4N0</accession>
<dbReference type="Gene3D" id="3.30.70.2460">
    <property type="entry name" value="Rad4, beta-hairpin domain BHD3"/>
    <property type="match status" value="1"/>
</dbReference>
<feature type="domain" description="Rad4 beta-hairpin" evidence="17">
    <location>
        <begin position="849"/>
        <end position="906"/>
    </location>
</feature>
<feature type="region of interest" description="Disordered" evidence="16">
    <location>
        <begin position="1091"/>
        <end position="1134"/>
    </location>
</feature>
<evidence type="ECO:0000256" key="6">
    <source>
        <dbReference type="ARBA" id="ARBA00022692"/>
    </source>
</evidence>
<dbReference type="GO" id="GO:0071942">
    <property type="term" value="C:XPC complex"/>
    <property type="evidence" value="ECO:0007669"/>
    <property type="project" value="TreeGrafter"/>
</dbReference>